<reference evidence="3" key="1">
    <citation type="submission" date="2020-07" db="EMBL/GenBank/DDBJ databases">
        <title>Clarias magur genome sequencing, assembly and annotation.</title>
        <authorList>
            <person name="Kushwaha B."/>
            <person name="Kumar R."/>
            <person name="Das P."/>
            <person name="Joshi C.G."/>
            <person name="Kumar D."/>
            <person name="Nagpure N.S."/>
            <person name="Pandey M."/>
            <person name="Agarwal S."/>
            <person name="Srivastava S."/>
            <person name="Singh M."/>
            <person name="Sahoo L."/>
            <person name="Jayasankar P."/>
            <person name="Meher P.K."/>
            <person name="Koringa P.G."/>
            <person name="Iquebal M.A."/>
            <person name="Das S.P."/>
            <person name="Bit A."/>
            <person name="Patnaik S."/>
            <person name="Patel N."/>
            <person name="Shah T.M."/>
            <person name="Hinsu A."/>
            <person name="Jena J.K."/>
        </authorList>
    </citation>
    <scope>NUCLEOTIDE SEQUENCE</scope>
    <source>
        <strain evidence="3">CIFAMagur01</strain>
        <tissue evidence="3">Testis</tissue>
    </source>
</reference>
<comment type="caution">
    <text evidence="3">The sequence shown here is derived from an EMBL/GenBank/DDBJ whole genome shotgun (WGS) entry which is preliminary data.</text>
</comment>
<dbReference type="AlphaFoldDB" id="A0A8J4UN27"/>
<evidence type="ECO:0000313" key="4">
    <source>
        <dbReference type="Proteomes" id="UP000727407"/>
    </source>
</evidence>
<evidence type="ECO:0000256" key="1">
    <source>
        <dbReference type="SAM" id="MobiDB-lite"/>
    </source>
</evidence>
<accession>A0A8J4UN27</accession>
<dbReference type="EMBL" id="QNUK01000163">
    <property type="protein sequence ID" value="KAF5899587.1"/>
    <property type="molecule type" value="Genomic_DNA"/>
</dbReference>
<organism evidence="3 4">
    <name type="scientific">Clarias magur</name>
    <name type="common">Asian catfish</name>
    <name type="synonym">Macropteronotus magur</name>
    <dbReference type="NCBI Taxonomy" id="1594786"/>
    <lineage>
        <taxon>Eukaryota</taxon>
        <taxon>Metazoa</taxon>
        <taxon>Chordata</taxon>
        <taxon>Craniata</taxon>
        <taxon>Vertebrata</taxon>
        <taxon>Euteleostomi</taxon>
        <taxon>Actinopterygii</taxon>
        <taxon>Neopterygii</taxon>
        <taxon>Teleostei</taxon>
        <taxon>Ostariophysi</taxon>
        <taxon>Siluriformes</taxon>
        <taxon>Clariidae</taxon>
        <taxon>Clarias</taxon>
    </lineage>
</organism>
<feature type="region of interest" description="Disordered" evidence="1">
    <location>
        <begin position="58"/>
        <end position="81"/>
    </location>
</feature>
<gene>
    <name evidence="3" type="primary">bmp12-2</name>
    <name evidence="3" type="ORF">DAT39_010730</name>
</gene>
<proteinExistence type="predicted"/>
<dbReference type="Proteomes" id="UP000727407">
    <property type="component" value="Unassembled WGS sequence"/>
</dbReference>
<evidence type="ECO:0000256" key="2">
    <source>
        <dbReference type="SAM" id="SignalP"/>
    </source>
</evidence>
<feature type="non-terminal residue" evidence="3">
    <location>
        <position position="81"/>
    </location>
</feature>
<name>A0A8J4UN27_CLAMG</name>
<keyword evidence="4" id="KW-1185">Reference proteome</keyword>
<evidence type="ECO:0000313" key="3">
    <source>
        <dbReference type="EMBL" id="KAF5899587.1"/>
    </source>
</evidence>
<feature type="signal peptide" evidence="2">
    <location>
        <begin position="1"/>
        <end position="27"/>
    </location>
</feature>
<protein>
    <submittedName>
        <fullName evidence="3">Growth/differentiation factor 6-A-like</fullName>
    </submittedName>
</protein>
<keyword evidence="2" id="KW-0732">Signal</keyword>
<sequence length="81" mass="8943">MSGRKSGAPWLWLAVCFGSALEAVALGSRAVWRNGSAVLVPDYMLNLYRTQSQLERTSSYGSATRTRRRANTVTSFVDQSK</sequence>
<feature type="chain" id="PRO_5035256692" evidence="2">
    <location>
        <begin position="28"/>
        <end position="81"/>
    </location>
</feature>